<evidence type="ECO:0000256" key="1">
    <source>
        <dbReference type="ARBA" id="ARBA00004141"/>
    </source>
</evidence>
<dbReference type="GO" id="GO:0043190">
    <property type="term" value="C:ATP-binding cassette (ABC) transporter complex"/>
    <property type="evidence" value="ECO:0007669"/>
    <property type="project" value="InterPro"/>
</dbReference>
<keyword evidence="3 6" id="KW-0812">Transmembrane</keyword>
<keyword evidence="5 7" id="KW-0472">Membrane</keyword>
<feature type="transmembrane region" description="Helical" evidence="7">
    <location>
        <begin position="156"/>
        <end position="188"/>
    </location>
</feature>
<feature type="transmembrane region" description="Helical" evidence="7">
    <location>
        <begin position="226"/>
        <end position="243"/>
    </location>
</feature>
<dbReference type="GO" id="GO:0055085">
    <property type="term" value="P:transmembrane transport"/>
    <property type="evidence" value="ECO:0007669"/>
    <property type="project" value="InterPro"/>
</dbReference>
<keyword evidence="4 7" id="KW-1133">Transmembrane helix</keyword>
<evidence type="ECO:0000256" key="5">
    <source>
        <dbReference type="ARBA" id="ARBA00023136"/>
    </source>
</evidence>
<feature type="transmembrane region" description="Helical" evidence="7">
    <location>
        <begin position="6"/>
        <end position="25"/>
    </location>
</feature>
<protein>
    <submittedName>
        <fullName evidence="8">Zinc/manganese transport system permease protein</fullName>
    </submittedName>
</protein>
<feature type="transmembrane region" description="Helical" evidence="7">
    <location>
        <begin position="32"/>
        <end position="54"/>
    </location>
</feature>
<name>A0A1N6GT83_9GAMM</name>
<evidence type="ECO:0000256" key="2">
    <source>
        <dbReference type="ARBA" id="ARBA00008034"/>
    </source>
</evidence>
<dbReference type="InterPro" id="IPR037294">
    <property type="entry name" value="ABC_BtuC-like"/>
</dbReference>
<organism evidence="8 9">
    <name type="scientific">Sulfurivirga caldicuralii</name>
    <dbReference type="NCBI Taxonomy" id="364032"/>
    <lineage>
        <taxon>Bacteria</taxon>
        <taxon>Pseudomonadati</taxon>
        <taxon>Pseudomonadota</taxon>
        <taxon>Gammaproteobacteria</taxon>
        <taxon>Thiotrichales</taxon>
        <taxon>Piscirickettsiaceae</taxon>
        <taxon>Sulfurivirga</taxon>
    </lineage>
</organism>
<evidence type="ECO:0000256" key="4">
    <source>
        <dbReference type="ARBA" id="ARBA00022989"/>
    </source>
</evidence>
<dbReference type="PANTHER" id="PTHR30477:SF19">
    <property type="entry name" value="METAL ABC TRANSPORTER PERMEASE"/>
    <property type="match status" value="1"/>
</dbReference>
<gene>
    <name evidence="8" type="ORF">SAMN05443662_1485</name>
</gene>
<dbReference type="Proteomes" id="UP000198461">
    <property type="component" value="Unassembled WGS sequence"/>
</dbReference>
<dbReference type="Pfam" id="PF00950">
    <property type="entry name" value="ABC-3"/>
    <property type="match status" value="2"/>
</dbReference>
<evidence type="ECO:0000313" key="8">
    <source>
        <dbReference type="EMBL" id="SIO10729.1"/>
    </source>
</evidence>
<feature type="transmembrane region" description="Helical" evidence="7">
    <location>
        <begin position="200"/>
        <end position="219"/>
    </location>
</feature>
<dbReference type="InterPro" id="IPR001626">
    <property type="entry name" value="ABC_TroCD"/>
</dbReference>
<dbReference type="GO" id="GO:0010043">
    <property type="term" value="P:response to zinc ion"/>
    <property type="evidence" value="ECO:0007669"/>
    <property type="project" value="TreeGrafter"/>
</dbReference>
<dbReference type="AlphaFoldDB" id="A0A1N6GT83"/>
<evidence type="ECO:0000256" key="3">
    <source>
        <dbReference type="ARBA" id="ARBA00022692"/>
    </source>
</evidence>
<proteinExistence type="inferred from homology"/>
<dbReference type="EMBL" id="FSRE01000003">
    <property type="protein sequence ID" value="SIO10729.1"/>
    <property type="molecule type" value="Genomic_DNA"/>
</dbReference>
<evidence type="ECO:0000313" key="9">
    <source>
        <dbReference type="Proteomes" id="UP000198461"/>
    </source>
</evidence>
<dbReference type="STRING" id="364032.SAMN05443662_1485"/>
<reference evidence="8 9" key="1">
    <citation type="submission" date="2016-11" db="EMBL/GenBank/DDBJ databases">
        <authorList>
            <person name="Jaros S."/>
            <person name="Januszkiewicz K."/>
            <person name="Wedrychowicz H."/>
        </authorList>
    </citation>
    <scope>NUCLEOTIDE SEQUENCE [LARGE SCALE GENOMIC DNA]</scope>
    <source>
        <strain evidence="8 9">DSM 17737</strain>
    </source>
</reference>
<comment type="subcellular location">
    <subcellularLocation>
        <location evidence="6">Cell membrane</location>
        <topology evidence="6">Multi-pass membrane protein</topology>
    </subcellularLocation>
    <subcellularLocation>
        <location evidence="1">Membrane</location>
        <topology evidence="1">Multi-pass membrane protein</topology>
    </subcellularLocation>
</comment>
<dbReference type="RefSeq" id="WP_074201734.1">
    <property type="nucleotide sequence ID" value="NZ_FSRE01000003.1"/>
</dbReference>
<feature type="transmembrane region" description="Helical" evidence="7">
    <location>
        <begin position="129"/>
        <end position="149"/>
    </location>
</feature>
<evidence type="ECO:0000256" key="6">
    <source>
        <dbReference type="RuleBase" id="RU003943"/>
    </source>
</evidence>
<keyword evidence="6" id="KW-0813">Transport</keyword>
<feature type="transmembrane region" description="Helical" evidence="7">
    <location>
        <begin position="60"/>
        <end position="79"/>
    </location>
</feature>
<dbReference type="OrthoDB" id="14209at2"/>
<dbReference type="SUPFAM" id="SSF81345">
    <property type="entry name" value="ABC transporter involved in vitamin B12 uptake, BtuC"/>
    <property type="match status" value="1"/>
</dbReference>
<sequence>MFDWGLLLPPFVAGALVALTHVPLGREVLARGVIFMDLAVAQIAALGYLMAQLLHWDQPFQAQAAAGAAALIGAGWLLLCERYWPAIQEALIGVTFVLASTASLLLLANNPHGGEHMRDLLSGQILWTLWDQLIPLAGVTVAVGLLLFAQRWLGRAAFYIAFALAVTASVQLLGVYLVFATLIVPAIAVRHLHGWRAAGMGYAIAVMAYALGLVLSSLYDLPAAPLIVWCIVAVALASRLIPLRSS</sequence>
<feature type="transmembrane region" description="Helical" evidence="7">
    <location>
        <begin position="91"/>
        <end position="109"/>
    </location>
</feature>
<evidence type="ECO:0000256" key="7">
    <source>
        <dbReference type="SAM" id="Phobius"/>
    </source>
</evidence>
<accession>A0A1N6GT83</accession>
<comment type="similarity">
    <text evidence="2 6">Belongs to the ABC-3 integral membrane protein family.</text>
</comment>
<dbReference type="PANTHER" id="PTHR30477">
    <property type="entry name" value="ABC-TRANSPORTER METAL-BINDING PROTEIN"/>
    <property type="match status" value="1"/>
</dbReference>
<keyword evidence="9" id="KW-1185">Reference proteome</keyword>